<reference evidence="2 3" key="1">
    <citation type="submission" date="2019-12" db="EMBL/GenBank/DDBJ databases">
        <authorList>
            <person name="Kun Z."/>
        </authorList>
    </citation>
    <scope>NUCLEOTIDE SEQUENCE [LARGE SCALE GENOMIC DNA]</scope>
    <source>
        <strain evidence="2 3">YIM 123512</strain>
    </source>
</reference>
<dbReference type="PANTHER" id="PTHR38441:SF1">
    <property type="entry name" value="MEMBRANE PROTEIN"/>
    <property type="match status" value="1"/>
</dbReference>
<dbReference type="Proteomes" id="UP000473325">
    <property type="component" value="Unassembled WGS sequence"/>
</dbReference>
<keyword evidence="1" id="KW-1133">Transmembrane helix</keyword>
<gene>
    <name evidence="2" type="ORF">GRQ65_06500</name>
</gene>
<accession>A0A6L7EU53</accession>
<evidence type="ECO:0000313" key="2">
    <source>
        <dbReference type="EMBL" id="MXG89196.1"/>
    </source>
</evidence>
<keyword evidence="3" id="KW-1185">Reference proteome</keyword>
<sequence length="115" mass="13231">MTDTSPDRTERHDPVYDRMAESADFIELRRRYRGFVLPATVAFLVWYLLYVVLSNWAPGFMSTQVVGNVNIALVIGLLQFVTTFLLAYLYSRFSSARLDPLAERLEAEYTAEKGR</sequence>
<dbReference type="Pfam" id="PF04341">
    <property type="entry name" value="DUF485"/>
    <property type="match status" value="1"/>
</dbReference>
<dbReference type="AlphaFoldDB" id="A0A6L7EU53"/>
<protein>
    <submittedName>
        <fullName evidence="2">DUF485 domain-containing protein</fullName>
    </submittedName>
</protein>
<comment type="caution">
    <text evidence="2">The sequence shown here is derived from an EMBL/GenBank/DDBJ whole genome shotgun (WGS) entry which is preliminary data.</text>
</comment>
<dbReference type="InterPro" id="IPR007436">
    <property type="entry name" value="DUF485"/>
</dbReference>
<feature type="transmembrane region" description="Helical" evidence="1">
    <location>
        <begin position="35"/>
        <end position="57"/>
    </location>
</feature>
<proteinExistence type="predicted"/>
<dbReference type="RefSeq" id="WP_160876353.1">
    <property type="nucleotide sequence ID" value="NZ_WUEK01000003.1"/>
</dbReference>
<dbReference type="PANTHER" id="PTHR38441">
    <property type="entry name" value="INTEGRAL MEMBRANE PROTEIN-RELATED"/>
    <property type="match status" value="1"/>
</dbReference>
<organism evidence="2 3">
    <name type="scientific">Nocardioides flavescens</name>
    <dbReference type="NCBI Taxonomy" id="2691959"/>
    <lineage>
        <taxon>Bacteria</taxon>
        <taxon>Bacillati</taxon>
        <taxon>Actinomycetota</taxon>
        <taxon>Actinomycetes</taxon>
        <taxon>Propionibacteriales</taxon>
        <taxon>Nocardioidaceae</taxon>
        <taxon>Nocardioides</taxon>
    </lineage>
</organism>
<evidence type="ECO:0000256" key="1">
    <source>
        <dbReference type="SAM" id="Phobius"/>
    </source>
</evidence>
<evidence type="ECO:0000313" key="3">
    <source>
        <dbReference type="Proteomes" id="UP000473325"/>
    </source>
</evidence>
<keyword evidence="1" id="KW-0812">Transmembrane</keyword>
<keyword evidence="1" id="KW-0472">Membrane</keyword>
<dbReference type="EMBL" id="WUEK01000003">
    <property type="protein sequence ID" value="MXG89196.1"/>
    <property type="molecule type" value="Genomic_DNA"/>
</dbReference>
<feature type="transmembrane region" description="Helical" evidence="1">
    <location>
        <begin position="69"/>
        <end position="90"/>
    </location>
</feature>
<name>A0A6L7EU53_9ACTN</name>